<reference evidence="1" key="1">
    <citation type="submission" date="2022-12" db="EMBL/GenBank/DDBJ databases">
        <title>Genome Sequence of Lasiodiplodia mahajangana.</title>
        <authorList>
            <person name="Buettner E."/>
        </authorList>
    </citation>
    <scope>NUCLEOTIDE SEQUENCE</scope>
    <source>
        <strain evidence="1">VT137</strain>
    </source>
</reference>
<organism evidence="1 2">
    <name type="scientific">Lasiodiplodia mahajangana</name>
    <dbReference type="NCBI Taxonomy" id="1108764"/>
    <lineage>
        <taxon>Eukaryota</taxon>
        <taxon>Fungi</taxon>
        <taxon>Dikarya</taxon>
        <taxon>Ascomycota</taxon>
        <taxon>Pezizomycotina</taxon>
        <taxon>Dothideomycetes</taxon>
        <taxon>Dothideomycetes incertae sedis</taxon>
        <taxon>Botryosphaeriales</taxon>
        <taxon>Botryosphaeriaceae</taxon>
        <taxon>Lasiodiplodia</taxon>
    </lineage>
</organism>
<dbReference type="Proteomes" id="UP001153332">
    <property type="component" value="Unassembled WGS sequence"/>
</dbReference>
<comment type="caution">
    <text evidence="1">The sequence shown here is derived from an EMBL/GenBank/DDBJ whole genome shotgun (WGS) entry which is preliminary data.</text>
</comment>
<name>A0ACC2JT96_9PEZI</name>
<evidence type="ECO:0000313" key="2">
    <source>
        <dbReference type="Proteomes" id="UP001153332"/>
    </source>
</evidence>
<dbReference type="EMBL" id="JAPUUL010000436">
    <property type="protein sequence ID" value="KAJ8130728.1"/>
    <property type="molecule type" value="Genomic_DNA"/>
</dbReference>
<keyword evidence="2" id="KW-1185">Reference proteome</keyword>
<accession>A0ACC2JT96</accession>
<proteinExistence type="predicted"/>
<sequence>MLNLQELPEPLAPDFSELEGEPFLFDYDDWFEVLRQFSYGHDVHDDSIWGELWQCFDDLAVFAIGYLQDISPLPRTSEQEEVYTQHYSKIKDSLFQRLIEHIQVCASSFGDLLSHNLLADIIAEAKDWMEIWFDARQEELRYPESSQETNPGKNSPSLTDDVAIEVDNPTHQEKKLRLKHIWKSLTISRDQTSASGLRRELLSVLGASVRHHHNYQKPIVASKPKGSLGSNTGLPGQIPQQTQLQPNQLHQLIMENQAVRLDEIRKTTASHTVAVLENATANPLKDLAGNYALSSQPTPPDHGGLQEMDRLADTQDPLVMATKDMGYTELMDRITSLEAENKNLKIVNETPTQILDVYWIREKGANRVYLAEPTWFVGPDGHAVLTAYFPIADINGFLSGKHNISFVVSKYYDQGAQVKEVNAAIQANQPLPRPKHNHETIFFKSSGMINAAEAFFAIQPKFAEEFPGLDIRGQLPAPYLFWYHYRSSDVSSRLDPYHRQQIQLLTSWIDTNYGAQYDLVDRQLEEGIISIEAMPFLIRPGDVLVWKAKGDLYAAVAKSWPTRSSILKTQARGPMEDMGWTKQGAPTFRSVSTWSVDSWNYAYDGRFLRKERRVDIVLKYEHSSDKVPIQSLSAYPLRFANPSLAVTLEKRGRTFWRCRAQNFVSYNAERDANGAGERYMVDFETYKQLHSDSENYQKAYPDSDDPEPRCIGPEEMAAGDPPPAPQIYVFPQTIPGYNMRSKKWIDLNVDHIKDITWNKQSFDHLVVDSVTKELVQALVMRQIAREKSTDIIDRKGNGLIILLHGGPGTGKTFTAESVAELAEKPLFRVTCGDIGTEPEKVEKYLESALYLGKVWGCVVLIDEAEVFLEQRSLDNLERNALVSVFLRVLEYYEGILILTSNRVGTFDEAFKSRILLSLHYDNLTRGQRTRIWKNFLSRLKTMDLGGNTKASSSAAVASRELGDVAESRKLKFEEDETGIDFEDVECYLEELAGFELNGRQIRNVITAARQYANFKGVPMNYEHLKHVITVSSKFENYLKTVQEGYSGDEIMRSEGDAYGELKARYHAPKMSLLNDHVQRNQVDGKPLPLVYADSTYATGINAEKYEIYAFSLDDPVNIKAHIHKSVNEVLVVALIPVGRADNLVLLDTMAAESTRADEDGEGGSVVRGLYLTCYHRLFHAGGRRWRPGSRSSTPAPKTKVHISGGTAMHGASTVLSDLDNAIRTLEMTTNPSQTADASLRRCNCVAARHPLLVAAPNCLSCGKVICVKEGLGPCTFCGTPLLSSVEVQSMIRELRDERGREKMAIDRQAHKRAEVSKTPAPFSTPREGYGATSEAEIKALEHRDRLLGFQAQNARRTTVRDEAADFDVSGAVAGTEGNMWATPEERARELKRQQKILREMEWNARPEYEKRRQVVSIDLVGGKVVRKMAPIERPESPDEEASSTNGGAAVLEETSGNRGGNGGAFSKNPLLGGLIKPVFQAKGKGVAQEGRKTNTTKWRRVQDDLDDNEGLILDGGVYGQVDEA</sequence>
<protein>
    <submittedName>
        <fullName evidence="1">Uncharacterized protein</fullName>
    </submittedName>
</protein>
<evidence type="ECO:0000313" key="1">
    <source>
        <dbReference type="EMBL" id="KAJ8130728.1"/>
    </source>
</evidence>
<gene>
    <name evidence="1" type="ORF">O1611_g2900</name>
</gene>